<accession>A0ABT6XE40</accession>
<dbReference type="EMBL" id="JASGBI010000001">
    <property type="protein sequence ID" value="MDI9238203.1"/>
    <property type="molecule type" value="Genomic_DNA"/>
</dbReference>
<name>A0ABT6XE40_9GAMM</name>
<sequence>MELLATVLFAAALSAGDGAVEPTPDARAAVVADTDRMNAHTFDVRARFANALPNERHRLYGADYAAKGDWGDALKQFRLAARYADKYSQHRISLMYWHGVGVPRDPALAYAWADLAAERLYPTFAILREKMWAELSDAERERALQEGATLYAQYGDKVAKPRLEKAMLRAKGRITGSRVGNVDGRLIVMANPSGLNAYDGAGSVDLAPMYDEWRLNPKRYWAAEDAIWKHGNVEVGPTTKANPDD</sequence>
<dbReference type="Proteomes" id="UP001321580">
    <property type="component" value="Unassembled WGS sequence"/>
</dbReference>
<dbReference type="InterPro" id="IPR011990">
    <property type="entry name" value="TPR-like_helical_dom_sf"/>
</dbReference>
<proteinExistence type="predicted"/>
<reference evidence="1 2" key="1">
    <citation type="submission" date="2023-05" db="EMBL/GenBank/DDBJ databases">
        <title>Lysobacter sp. strain LF1 Genome sequencing and assembly.</title>
        <authorList>
            <person name="Jung Y."/>
        </authorList>
    </citation>
    <scope>NUCLEOTIDE SEQUENCE [LARGE SCALE GENOMIC DNA]</scope>
    <source>
        <strain evidence="1 2">LF1</strain>
    </source>
</reference>
<organism evidence="1 2">
    <name type="scientific">Lysobacter stagni</name>
    <dbReference type="NCBI Taxonomy" id="3045172"/>
    <lineage>
        <taxon>Bacteria</taxon>
        <taxon>Pseudomonadati</taxon>
        <taxon>Pseudomonadota</taxon>
        <taxon>Gammaproteobacteria</taxon>
        <taxon>Lysobacterales</taxon>
        <taxon>Lysobacteraceae</taxon>
        <taxon>Lysobacter</taxon>
    </lineage>
</organism>
<dbReference type="InterPro" id="IPR006597">
    <property type="entry name" value="Sel1-like"/>
</dbReference>
<dbReference type="Gene3D" id="1.25.40.10">
    <property type="entry name" value="Tetratricopeptide repeat domain"/>
    <property type="match status" value="1"/>
</dbReference>
<evidence type="ECO:0000313" key="2">
    <source>
        <dbReference type="Proteomes" id="UP001321580"/>
    </source>
</evidence>
<keyword evidence="2" id="KW-1185">Reference proteome</keyword>
<dbReference type="SMART" id="SM00671">
    <property type="entry name" value="SEL1"/>
    <property type="match status" value="1"/>
</dbReference>
<comment type="caution">
    <text evidence="1">The sequence shown here is derived from an EMBL/GenBank/DDBJ whole genome shotgun (WGS) entry which is preliminary data.</text>
</comment>
<evidence type="ECO:0008006" key="3">
    <source>
        <dbReference type="Google" id="ProtNLM"/>
    </source>
</evidence>
<evidence type="ECO:0000313" key="1">
    <source>
        <dbReference type="EMBL" id="MDI9238203.1"/>
    </source>
</evidence>
<gene>
    <name evidence="1" type="ORF">QLQ15_04675</name>
</gene>
<protein>
    <recommendedName>
        <fullName evidence="3">Sel1 repeat family protein</fullName>
    </recommendedName>
</protein>
<dbReference type="SUPFAM" id="SSF81901">
    <property type="entry name" value="HCP-like"/>
    <property type="match status" value="1"/>
</dbReference>
<dbReference type="RefSeq" id="WP_283211685.1">
    <property type="nucleotide sequence ID" value="NZ_JASGBI010000001.1"/>
</dbReference>